<gene>
    <name evidence="2" type="ORF">JM658_16540</name>
</gene>
<keyword evidence="1" id="KW-0812">Transmembrane</keyword>
<evidence type="ECO:0008006" key="4">
    <source>
        <dbReference type="Google" id="ProtNLM"/>
    </source>
</evidence>
<evidence type="ECO:0000313" key="2">
    <source>
        <dbReference type="EMBL" id="MCF8716437.1"/>
    </source>
</evidence>
<sequence length="238" mass="28657">MIAIKERIVKSYQDTRYQRLLYDDKKWYQYPQTIYLTIFILLSAINFFLKPTFQVIFLVIWGILLFLGAVTVIFPLNKKRMKSKLDVEPKKGKYSHWVNTEFREAQIKKFYDALVENRILNKNKKDIDLLTSYEKLFKDEAELLKSKERLLLGGGIILLFILPVWNTSTELILSDDQNFVENIKLVFKFLFLIYCLIYFLNLMRFWIEEILNKTYWKFIDIKRNLHQIKLNIELKNAS</sequence>
<reference evidence="2 3" key="1">
    <citation type="submission" date="2021-01" db="EMBL/GenBank/DDBJ databases">
        <title>Genome sequencing of Joostella atrarenae M1-2 (= KCTC 23194).</title>
        <authorList>
            <person name="Zakaria M.R."/>
            <person name="Lam M.Q."/>
            <person name="Chong C.S."/>
        </authorList>
    </citation>
    <scope>NUCLEOTIDE SEQUENCE [LARGE SCALE GENOMIC DNA]</scope>
    <source>
        <strain evidence="2 3">M1-2</strain>
    </source>
</reference>
<proteinExistence type="predicted"/>
<keyword evidence="1" id="KW-1133">Transmembrane helix</keyword>
<feature type="transmembrane region" description="Helical" evidence="1">
    <location>
        <begin position="33"/>
        <end position="49"/>
    </location>
</feature>
<protein>
    <recommendedName>
        <fullName evidence="4">DUF4231 domain-containing protein</fullName>
    </recommendedName>
</protein>
<keyword evidence="1" id="KW-0472">Membrane</keyword>
<name>A0ABS9J7P6_9FLAO</name>
<evidence type="ECO:0000313" key="3">
    <source>
        <dbReference type="Proteomes" id="UP000829517"/>
    </source>
</evidence>
<accession>A0ABS9J7P6</accession>
<dbReference type="EMBL" id="JAETXX010000019">
    <property type="protein sequence ID" value="MCF8716437.1"/>
    <property type="molecule type" value="Genomic_DNA"/>
</dbReference>
<feature type="transmembrane region" description="Helical" evidence="1">
    <location>
        <begin position="150"/>
        <end position="166"/>
    </location>
</feature>
<organism evidence="2 3">
    <name type="scientific">Joostella atrarenae</name>
    <dbReference type="NCBI Taxonomy" id="679257"/>
    <lineage>
        <taxon>Bacteria</taxon>
        <taxon>Pseudomonadati</taxon>
        <taxon>Bacteroidota</taxon>
        <taxon>Flavobacteriia</taxon>
        <taxon>Flavobacteriales</taxon>
        <taxon>Flavobacteriaceae</taxon>
        <taxon>Joostella</taxon>
    </lineage>
</organism>
<dbReference type="RefSeq" id="WP_236960917.1">
    <property type="nucleotide sequence ID" value="NZ_JAETXX010000019.1"/>
</dbReference>
<feature type="transmembrane region" description="Helical" evidence="1">
    <location>
        <begin position="186"/>
        <end position="207"/>
    </location>
</feature>
<feature type="transmembrane region" description="Helical" evidence="1">
    <location>
        <begin position="55"/>
        <end position="76"/>
    </location>
</feature>
<dbReference type="Proteomes" id="UP000829517">
    <property type="component" value="Unassembled WGS sequence"/>
</dbReference>
<keyword evidence="3" id="KW-1185">Reference proteome</keyword>
<evidence type="ECO:0000256" key="1">
    <source>
        <dbReference type="SAM" id="Phobius"/>
    </source>
</evidence>
<comment type="caution">
    <text evidence="2">The sequence shown here is derived from an EMBL/GenBank/DDBJ whole genome shotgun (WGS) entry which is preliminary data.</text>
</comment>